<evidence type="ECO:0000313" key="1">
    <source>
        <dbReference type="EMBL" id="KAI6090393.1"/>
    </source>
</evidence>
<protein>
    <submittedName>
        <fullName evidence="1">MFS general substrate transporter</fullName>
    </submittedName>
</protein>
<proteinExistence type="predicted"/>
<reference evidence="1 2" key="1">
    <citation type="journal article" date="2022" name="New Phytol.">
        <title>Ecological generalism drives hyperdiversity of secondary metabolite gene clusters in xylarialean endophytes.</title>
        <authorList>
            <person name="Franco M.E.E."/>
            <person name="Wisecaver J.H."/>
            <person name="Arnold A.E."/>
            <person name="Ju Y.M."/>
            <person name="Slot J.C."/>
            <person name="Ahrendt S."/>
            <person name="Moore L.P."/>
            <person name="Eastman K.E."/>
            <person name="Scott K."/>
            <person name="Konkel Z."/>
            <person name="Mondo S.J."/>
            <person name="Kuo A."/>
            <person name="Hayes R.D."/>
            <person name="Haridas S."/>
            <person name="Andreopoulos B."/>
            <person name="Riley R."/>
            <person name="LaButti K."/>
            <person name="Pangilinan J."/>
            <person name="Lipzen A."/>
            <person name="Amirebrahimi M."/>
            <person name="Yan J."/>
            <person name="Adam C."/>
            <person name="Keymanesh K."/>
            <person name="Ng V."/>
            <person name="Louie K."/>
            <person name="Northen T."/>
            <person name="Drula E."/>
            <person name="Henrissat B."/>
            <person name="Hsieh H.M."/>
            <person name="Youens-Clark K."/>
            <person name="Lutzoni F."/>
            <person name="Miadlikowska J."/>
            <person name="Eastwood D.C."/>
            <person name="Hamelin R.C."/>
            <person name="Grigoriev I.V."/>
            <person name="U'Ren J.M."/>
        </authorList>
    </citation>
    <scope>NUCLEOTIDE SEQUENCE [LARGE SCALE GENOMIC DNA]</scope>
    <source>
        <strain evidence="1 2">ER1909</strain>
    </source>
</reference>
<keyword evidence="2" id="KW-1185">Reference proteome</keyword>
<gene>
    <name evidence="1" type="ORF">F4821DRAFT_275073</name>
</gene>
<accession>A0ACC0DCL5</accession>
<name>A0ACC0DCL5_9PEZI</name>
<evidence type="ECO:0000313" key="2">
    <source>
        <dbReference type="Proteomes" id="UP001497680"/>
    </source>
</evidence>
<sequence length="422" mass="45194">MAIGSGSTEKPESGDDTAAIDEPPDGGLVAWSQIVPGHIANMMSWGYGTGFAVFQLYYKETYHFPTSHISWVGSIQIFLCFLVGMVSGRLSDAGYSRILYGSGAALTIFGMFMTSLIKGTYWQILLAQGFCNGIGGGLMFMPATANIATYFKKKRGLAVAFNGCGSSTGAILFPAIVQFLTPKIGFPWAVRVCGFISMFLATVGFFLLKPRKLQRLPAPIIDIAAFKNTPYAVFCGGAFLIYFSLFTMLIYINSFAREVIGLSQLESINFVLITNAVAMPARPIFGYVADAYAGPVNTFGISCICLGVMAFGWMGVSSRGDMYAYSVVMGFVNGAAQGIFSSAVSSFVQDVGKMGTWIGMAFGLCGFATLAGPPTMGAIIDACGGKYLWAQLWAGLTIVIGGILILISSRLAWRQSCKRYMV</sequence>
<dbReference type="EMBL" id="MU394291">
    <property type="protein sequence ID" value="KAI6090393.1"/>
    <property type="molecule type" value="Genomic_DNA"/>
</dbReference>
<comment type="caution">
    <text evidence="1">The sequence shown here is derived from an EMBL/GenBank/DDBJ whole genome shotgun (WGS) entry which is preliminary data.</text>
</comment>
<dbReference type="Proteomes" id="UP001497680">
    <property type="component" value="Unassembled WGS sequence"/>
</dbReference>
<organism evidence="1 2">
    <name type="scientific">Hypoxylon rubiginosum</name>
    <dbReference type="NCBI Taxonomy" id="110542"/>
    <lineage>
        <taxon>Eukaryota</taxon>
        <taxon>Fungi</taxon>
        <taxon>Dikarya</taxon>
        <taxon>Ascomycota</taxon>
        <taxon>Pezizomycotina</taxon>
        <taxon>Sordariomycetes</taxon>
        <taxon>Xylariomycetidae</taxon>
        <taxon>Xylariales</taxon>
        <taxon>Hypoxylaceae</taxon>
        <taxon>Hypoxylon</taxon>
    </lineage>
</organism>